<gene>
    <name evidence="1" type="ORF">E5H86_20950</name>
</gene>
<sequence length="63" mass="7063">MKNDYKAQLISAHKKAFRIATLSDVRLIHQIRDVLAQAMASGNSWHTTIKQLRTLSRGDENGG</sequence>
<name>A0A8S7I4Q7_ECOLX</name>
<evidence type="ECO:0000313" key="2">
    <source>
        <dbReference type="Proteomes" id="UP000531916"/>
    </source>
</evidence>
<accession>A0A8S7I4Q7</accession>
<dbReference type="AlphaFoldDB" id="A0A8S7I4Q7"/>
<dbReference type="RefSeq" id="WP_238013955.1">
    <property type="nucleotide sequence ID" value="NZ_CP043825.1"/>
</dbReference>
<dbReference type="EMBL" id="AASEPP010000042">
    <property type="protein sequence ID" value="EFC2248225.1"/>
    <property type="molecule type" value="Genomic_DNA"/>
</dbReference>
<reference evidence="1 2" key="1">
    <citation type="submission" date="2019-04" db="EMBL/GenBank/DDBJ databases">
        <authorList>
            <consortium name="NARMS: The National Antimicrobial Resistance Monitoring System"/>
        </authorList>
    </citation>
    <scope>NUCLEOTIDE SEQUENCE [LARGE SCALE GENOMIC DNA]</scope>
    <source>
        <strain evidence="1 2">FSIS11919500</strain>
    </source>
</reference>
<evidence type="ECO:0000313" key="1">
    <source>
        <dbReference type="EMBL" id="EFC2248225.1"/>
    </source>
</evidence>
<organism evidence="1 2">
    <name type="scientific">Escherichia coli</name>
    <dbReference type="NCBI Taxonomy" id="562"/>
    <lineage>
        <taxon>Bacteria</taxon>
        <taxon>Pseudomonadati</taxon>
        <taxon>Pseudomonadota</taxon>
        <taxon>Gammaproteobacteria</taxon>
        <taxon>Enterobacterales</taxon>
        <taxon>Enterobacteriaceae</taxon>
        <taxon>Escherichia</taxon>
    </lineage>
</organism>
<comment type="caution">
    <text evidence="1">The sequence shown here is derived from an EMBL/GenBank/DDBJ whole genome shotgun (WGS) entry which is preliminary data.</text>
</comment>
<protein>
    <submittedName>
        <fullName evidence="1">Uncharacterized protein</fullName>
    </submittedName>
</protein>
<dbReference type="Proteomes" id="UP000531916">
    <property type="component" value="Unassembled WGS sequence"/>
</dbReference>
<proteinExistence type="predicted"/>